<dbReference type="PROSITE" id="PS00059">
    <property type="entry name" value="ADH_ZINC"/>
    <property type="match status" value="1"/>
</dbReference>
<reference evidence="7" key="1">
    <citation type="journal article" date="2014" name="Front. Microbiol.">
        <title>High frequency of phylogenetically diverse reductive dehalogenase-homologous genes in deep subseafloor sedimentary metagenomes.</title>
        <authorList>
            <person name="Kawai M."/>
            <person name="Futagami T."/>
            <person name="Toyoda A."/>
            <person name="Takaki Y."/>
            <person name="Nishi S."/>
            <person name="Hori S."/>
            <person name="Arai W."/>
            <person name="Tsubouchi T."/>
            <person name="Morono Y."/>
            <person name="Uchiyama I."/>
            <person name="Ito T."/>
            <person name="Fujiyama A."/>
            <person name="Inagaki F."/>
            <person name="Takami H."/>
        </authorList>
    </citation>
    <scope>NUCLEOTIDE SEQUENCE</scope>
    <source>
        <strain evidence="7">Expedition CK06-06</strain>
    </source>
</reference>
<dbReference type="AlphaFoldDB" id="X1EIW8"/>
<keyword evidence="4" id="KW-0862">Zinc</keyword>
<dbReference type="PANTHER" id="PTHR43161">
    <property type="entry name" value="SORBITOL DEHYDROGENASE"/>
    <property type="match status" value="1"/>
</dbReference>
<protein>
    <recommendedName>
        <fullName evidence="6">Alcohol dehydrogenase-like N-terminal domain-containing protein</fullName>
    </recommendedName>
</protein>
<dbReference type="InterPro" id="IPR013154">
    <property type="entry name" value="ADH-like_N"/>
</dbReference>
<organism evidence="7">
    <name type="scientific">marine sediment metagenome</name>
    <dbReference type="NCBI Taxonomy" id="412755"/>
    <lineage>
        <taxon>unclassified sequences</taxon>
        <taxon>metagenomes</taxon>
        <taxon>ecological metagenomes</taxon>
    </lineage>
</organism>
<comment type="similarity">
    <text evidence="2">Belongs to the zinc-containing alcohol dehydrogenase family.</text>
</comment>
<dbReference type="Gene3D" id="3.90.180.10">
    <property type="entry name" value="Medium-chain alcohol dehydrogenases, catalytic domain"/>
    <property type="match status" value="1"/>
</dbReference>
<sequence length="103" mass="11225">MRQVYLTAPRRFEVREAPEPGAIAPHEAVVRLEAIGVCGSDLHYFTEGQIGSQVVEYPFTIGHECAGVVERVGEAVGRVAVGDRVAVDPAMPCGECEWCRRGR</sequence>
<name>X1EIW8_9ZZZZ</name>
<dbReference type="EMBL" id="BART01030908">
    <property type="protein sequence ID" value="GAH08588.1"/>
    <property type="molecule type" value="Genomic_DNA"/>
</dbReference>
<evidence type="ECO:0000259" key="6">
    <source>
        <dbReference type="Pfam" id="PF08240"/>
    </source>
</evidence>
<evidence type="ECO:0000256" key="3">
    <source>
        <dbReference type="ARBA" id="ARBA00022723"/>
    </source>
</evidence>
<comment type="cofactor">
    <cofactor evidence="1">
        <name>Zn(2+)</name>
        <dbReference type="ChEBI" id="CHEBI:29105"/>
    </cofactor>
</comment>
<evidence type="ECO:0000256" key="1">
    <source>
        <dbReference type="ARBA" id="ARBA00001947"/>
    </source>
</evidence>
<evidence type="ECO:0000313" key="7">
    <source>
        <dbReference type="EMBL" id="GAH08588.1"/>
    </source>
</evidence>
<evidence type="ECO:0000256" key="2">
    <source>
        <dbReference type="ARBA" id="ARBA00008072"/>
    </source>
</evidence>
<evidence type="ECO:0000256" key="5">
    <source>
        <dbReference type="ARBA" id="ARBA00023002"/>
    </source>
</evidence>
<evidence type="ECO:0000256" key="4">
    <source>
        <dbReference type="ARBA" id="ARBA00022833"/>
    </source>
</evidence>
<dbReference type="PANTHER" id="PTHR43161:SF9">
    <property type="entry name" value="SORBITOL DEHYDROGENASE"/>
    <property type="match status" value="1"/>
</dbReference>
<dbReference type="InterPro" id="IPR011032">
    <property type="entry name" value="GroES-like_sf"/>
</dbReference>
<dbReference type="InterPro" id="IPR002328">
    <property type="entry name" value="ADH_Zn_CS"/>
</dbReference>
<dbReference type="GO" id="GO:0016491">
    <property type="term" value="F:oxidoreductase activity"/>
    <property type="evidence" value="ECO:0007669"/>
    <property type="project" value="UniProtKB-KW"/>
</dbReference>
<dbReference type="GO" id="GO:0008270">
    <property type="term" value="F:zinc ion binding"/>
    <property type="evidence" value="ECO:0007669"/>
    <property type="project" value="InterPro"/>
</dbReference>
<keyword evidence="5" id="KW-0560">Oxidoreductase</keyword>
<comment type="caution">
    <text evidence="7">The sequence shown here is derived from an EMBL/GenBank/DDBJ whole genome shotgun (WGS) entry which is preliminary data.</text>
</comment>
<gene>
    <name evidence="7" type="ORF">S01H4_53822</name>
</gene>
<feature type="non-terminal residue" evidence="7">
    <location>
        <position position="103"/>
    </location>
</feature>
<keyword evidence="3" id="KW-0479">Metal-binding</keyword>
<dbReference type="Pfam" id="PF08240">
    <property type="entry name" value="ADH_N"/>
    <property type="match status" value="1"/>
</dbReference>
<dbReference type="SUPFAM" id="SSF50129">
    <property type="entry name" value="GroES-like"/>
    <property type="match status" value="1"/>
</dbReference>
<feature type="domain" description="Alcohol dehydrogenase-like N-terminal" evidence="6">
    <location>
        <begin position="25"/>
        <end position="103"/>
    </location>
</feature>
<accession>X1EIW8</accession>
<proteinExistence type="inferred from homology"/>